<keyword evidence="4 9" id="KW-0547">Nucleotide-binding</keyword>
<keyword evidence="7 9" id="KW-0173">Coenzyme A biosynthesis</keyword>
<comment type="function">
    <text evidence="9">Reversibly transfers an adenylyl group from ATP to 4'-phosphopantetheine, yielding dephospho-CoA (dPCoA) and pyrophosphate.</text>
</comment>
<dbReference type="GO" id="GO:0015937">
    <property type="term" value="P:coenzyme A biosynthetic process"/>
    <property type="evidence" value="ECO:0007669"/>
    <property type="project" value="UniProtKB-UniRule"/>
</dbReference>
<evidence type="ECO:0000256" key="9">
    <source>
        <dbReference type="HAMAP-Rule" id="MF_00151"/>
    </source>
</evidence>
<dbReference type="PANTHER" id="PTHR21342:SF1">
    <property type="entry name" value="PHOSPHOPANTETHEINE ADENYLYLTRANSFERASE"/>
    <property type="match status" value="1"/>
</dbReference>
<dbReference type="PATRIC" id="fig|1423726.3.peg.268"/>
<feature type="binding site" evidence="9">
    <location>
        <position position="19"/>
    </location>
    <ligand>
        <name>ATP</name>
        <dbReference type="ChEBI" id="CHEBI:30616"/>
    </ligand>
</feature>
<feature type="binding site" evidence="9">
    <location>
        <position position="76"/>
    </location>
    <ligand>
        <name>substrate</name>
    </ligand>
</feature>
<dbReference type="STRING" id="1423726.FC07_GL000259"/>
<evidence type="ECO:0000256" key="4">
    <source>
        <dbReference type="ARBA" id="ARBA00022741"/>
    </source>
</evidence>
<comment type="subcellular location">
    <subcellularLocation>
        <location evidence="9">Cytoplasm</location>
    </subcellularLocation>
</comment>
<keyword evidence="2 9" id="KW-0808">Transferase</keyword>
<dbReference type="EMBL" id="AZDA01000082">
    <property type="protein sequence ID" value="KRK35143.1"/>
    <property type="molecule type" value="Genomic_DNA"/>
</dbReference>
<feature type="binding site" evidence="9">
    <location>
        <position position="11"/>
    </location>
    <ligand>
        <name>substrate</name>
    </ligand>
</feature>
<comment type="caution">
    <text evidence="11">The sequence shown here is derived from an EMBL/GenBank/DDBJ whole genome shotgun (WGS) entry which is preliminary data.</text>
</comment>
<feature type="domain" description="Cytidyltransferase-like" evidence="10">
    <location>
        <begin position="7"/>
        <end position="136"/>
    </location>
</feature>
<evidence type="ECO:0000256" key="3">
    <source>
        <dbReference type="ARBA" id="ARBA00022695"/>
    </source>
</evidence>
<keyword evidence="12" id="KW-1185">Reference proteome</keyword>
<evidence type="ECO:0000256" key="6">
    <source>
        <dbReference type="ARBA" id="ARBA00022842"/>
    </source>
</evidence>
<keyword evidence="3 9" id="KW-0548">Nucleotidyltransferase</keyword>
<comment type="catalytic activity">
    <reaction evidence="8 9">
        <text>(R)-4'-phosphopantetheine + ATP + H(+) = 3'-dephospho-CoA + diphosphate</text>
        <dbReference type="Rhea" id="RHEA:19801"/>
        <dbReference type="ChEBI" id="CHEBI:15378"/>
        <dbReference type="ChEBI" id="CHEBI:30616"/>
        <dbReference type="ChEBI" id="CHEBI:33019"/>
        <dbReference type="ChEBI" id="CHEBI:57328"/>
        <dbReference type="ChEBI" id="CHEBI:61723"/>
        <dbReference type="EC" id="2.7.7.3"/>
    </reaction>
</comment>
<dbReference type="Proteomes" id="UP000051461">
    <property type="component" value="Unassembled WGS sequence"/>
</dbReference>
<dbReference type="Gene3D" id="3.40.50.620">
    <property type="entry name" value="HUPs"/>
    <property type="match status" value="1"/>
</dbReference>
<evidence type="ECO:0000256" key="5">
    <source>
        <dbReference type="ARBA" id="ARBA00022840"/>
    </source>
</evidence>
<feature type="binding site" evidence="9">
    <location>
        <position position="101"/>
    </location>
    <ligand>
        <name>ATP</name>
        <dbReference type="ChEBI" id="CHEBI:30616"/>
    </ligand>
</feature>
<dbReference type="RefSeq" id="WP_057904813.1">
    <property type="nucleotide sequence ID" value="NZ_AZDA01000082.1"/>
</dbReference>
<dbReference type="GO" id="GO:0004595">
    <property type="term" value="F:pantetheine-phosphate adenylyltransferase activity"/>
    <property type="evidence" value="ECO:0007669"/>
    <property type="project" value="UniProtKB-UniRule"/>
</dbReference>
<evidence type="ECO:0000256" key="8">
    <source>
        <dbReference type="ARBA" id="ARBA00029346"/>
    </source>
</evidence>
<comment type="similarity">
    <text evidence="9">Belongs to the bacterial CoaD family.</text>
</comment>
<feature type="site" description="Transition state stabilizer" evidence="9">
    <location>
        <position position="19"/>
    </location>
</feature>
<dbReference type="Pfam" id="PF01467">
    <property type="entry name" value="CTP_transf_like"/>
    <property type="match status" value="1"/>
</dbReference>
<comment type="pathway">
    <text evidence="9">Cofactor biosynthesis; coenzyme A biosynthesis; CoA from (R)-pantothenate: step 4/5.</text>
</comment>
<name>A0A0R1GWU0_9LACO</name>
<accession>A0A0R1GWU0</accession>
<evidence type="ECO:0000313" key="12">
    <source>
        <dbReference type="Proteomes" id="UP000051461"/>
    </source>
</evidence>
<keyword evidence="1 9" id="KW-0963">Cytoplasm</keyword>
<dbReference type="InterPro" id="IPR001980">
    <property type="entry name" value="PPAT"/>
</dbReference>
<evidence type="ECO:0000259" key="10">
    <source>
        <dbReference type="Pfam" id="PF01467"/>
    </source>
</evidence>
<evidence type="ECO:0000256" key="7">
    <source>
        <dbReference type="ARBA" id="ARBA00022993"/>
    </source>
</evidence>
<gene>
    <name evidence="9" type="primary">coaD</name>
    <name evidence="11" type="ORF">FC07_GL000259</name>
</gene>
<dbReference type="GO" id="GO:0005524">
    <property type="term" value="F:ATP binding"/>
    <property type="evidence" value="ECO:0007669"/>
    <property type="project" value="UniProtKB-KW"/>
</dbReference>
<dbReference type="InterPro" id="IPR014729">
    <property type="entry name" value="Rossmann-like_a/b/a_fold"/>
</dbReference>
<proteinExistence type="inferred from homology"/>
<dbReference type="PANTHER" id="PTHR21342">
    <property type="entry name" value="PHOSPHOPANTETHEINE ADENYLYLTRANSFERASE"/>
    <property type="match status" value="1"/>
</dbReference>
<comment type="cofactor">
    <cofactor evidence="9">
        <name>Mg(2+)</name>
        <dbReference type="ChEBI" id="CHEBI:18420"/>
    </cofactor>
</comment>
<feature type="binding site" evidence="9">
    <location>
        <position position="43"/>
    </location>
    <ligand>
        <name>substrate</name>
    </ligand>
</feature>
<dbReference type="HAMAP" id="MF_00151">
    <property type="entry name" value="PPAT_bact"/>
    <property type="match status" value="1"/>
</dbReference>
<dbReference type="AlphaFoldDB" id="A0A0R1GWU0"/>
<organism evidence="11 12">
    <name type="scientific">Loigolactobacillus bifermentans DSM 20003</name>
    <dbReference type="NCBI Taxonomy" id="1423726"/>
    <lineage>
        <taxon>Bacteria</taxon>
        <taxon>Bacillati</taxon>
        <taxon>Bacillota</taxon>
        <taxon>Bacilli</taxon>
        <taxon>Lactobacillales</taxon>
        <taxon>Lactobacillaceae</taxon>
        <taxon>Loigolactobacillus</taxon>
    </lineage>
</organism>
<dbReference type="NCBIfam" id="TIGR00125">
    <property type="entry name" value="cyt_tran_rel"/>
    <property type="match status" value="1"/>
</dbReference>
<dbReference type="NCBIfam" id="TIGR01510">
    <property type="entry name" value="coaD_prev_kdtB"/>
    <property type="match status" value="1"/>
</dbReference>
<dbReference type="InterPro" id="IPR004821">
    <property type="entry name" value="Cyt_trans-like"/>
</dbReference>
<dbReference type="OrthoDB" id="9806661at2"/>
<comment type="subunit">
    <text evidence="9">Homohexamer.</text>
</comment>
<keyword evidence="5 9" id="KW-0067">ATP-binding</keyword>
<dbReference type="GO" id="GO:0005737">
    <property type="term" value="C:cytoplasm"/>
    <property type="evidence" value="ECO:0007669"/>
    <property type="project" value="UniProtKB-SubCell"/>
</dbReference>
<dbReference type="CDD" id="cd02163">
    <property type="entry name" value="PPAT"/>
    <property type="match status" value="1"/>
</dbReference>
<reference evidence="11 12" key="1">
    <citation type="journal article" date="2015" name="Genome Announc.">
        <title>Expanding the biotechnology potential of lactobacilli through comparative genomics of 213 strains and associated genera.</title>
        <authorList>
            <person name="Sun Z."/>
            <person name="Harris H.M."/>
            <person name="McCann A."/>
            <person name="Guo C."/>
            <person name="Argimon S."/>
            <person name="Zhang W."/>
            <person name="Yang X."/>
            <person name="Jeffery I.B."/>
            <person name="Cooney J.C."/>
            <person name="Kagawa T.F."/>
            <person name="Liu W."/>
            <person name="Song Y."/>
            <person name="Salvetti E."/>
            <person name="Wrobel A."/>
            <person name="Rasinkangas P."/>
            <person name="Parkhill J."/>
            <person name="Rea M.C."/>
            <person name="O'Sullivan O."/>
            <person name="Ritari J."/>
            <person name="Douillard F.P."/>
            <person name="Paul Ross R."/>
            <person name="Yang R."/>
            <person name="Briner A.E."/>
            <person name="Felis G.E."/>
            <person name="de Vos W.M."/>
            <person name="Barrangou R."/>
            <person name="Klaenhammer T.R."/>
            <person name="Caufield P.W."/>
            <person name="Cui Y."/>
            <person name="Zhang H."/>
            <person name="O'Toole P.W."/>
        </authorList>
    </citation>
    <scope>NUCLEOTIDE SEQUENCE [LARGE SCALE GENOMIC DNA]</scope>
    <source>
        <strain evidence="11 12">DSM 20003</strain>
    </source>
</reference>
<dbReference type="EC" id="2.7.7.3" evidence="9"/>
<evidence type="ECO:0000256" key="2">
    <source>
        <dbReference type="ARBA" id="ARBA00022679"/>
    </source>
</evidence>
<dbReference type="PRINTS" id="PR01020">
    <property type="entry name" value="LPSBIOSNTHSS"/>
</dbReference>
<protein>
    <recommendedName>
        <fullName evidence="9">Phosphopantetheine adenylyltransferase</fullName>
        <ecNumber evidence="9">2.7.7.3</ecNumber>
    </recommendedName>
    <alternativeName>
        <fullName evidence="9">Dephospho-CoA pyrophosphorylase</fullName>
    </alternativeName>
    <alternativeName>
        <fullName evidence="9">Pantetheine-phosphate adenylyltransferase</fullName>
        <shortName evidence="9">PPAT</shortName>
    </alternativeName>
</protein>
<sequence>MAKRIALFPGSFDPFTNGHLATVQQASKLFDHVTIAIMTNTNKSPLFTSDEKLALVQTAVARLSNVDVVAAATQLTVDLARQIGATVIIRGLRNTTDFEYEQAIAAMNKLQAPDIESVFLMSDPQYAFLSSSLLKEVAAFNGDIEKLVPKNIAEALNAKLAQKEG</sequence>
<feature type="binding site" evidence="9">
    <location>
        <position position="90"/>
    </location>
    <ligand>
        <name>substrate</name>
    </ligand>
</feature>
<feature type="binding site" evidence="9">
    <location>
        <begin position="11"/>
        <end position="12"/>
    </location>
    <ligand>
        <name>ATP</name>
        <dbReference type="ChEBI" id="CHEBI:30616"/>
    </ligand>
</feature>
<feature type="binding site" evidence="9">
    <location>
        <begin position="91"/>
        <end position="93"/>
    </location>
    <ligand>
        <name>ATP</name>
        <dbReference type="ChEBI" id="CHEBI:30616"/>
    </ligand>
</feature>
<keyword evidence="6 9" id="KW-0460">Magnesium</keyword>
<evidence type="ECO:0000256" key="1">
    <source>
        <dbReference type="ARBA" id="ARBA00022490"/>
    </source>
</evidence>
<evidence type="ECO:0000313" key="11">
    <source>
        <dbReference type="EMBL" id="KRK35143.1"/>
    </source>
</evidence>
<dbReference type="SUPFAM" id="SSF52374">
    <property type="entry name" value="Nucleotidylyl transferase"/>
    <property type="match status" value="1"/>
</dbReference>
<dbReference type="UniPathway" id="UPA00241">
    <property type="reaction ID" value="UER00355"/>
</dbReference>
<feature type="binding site" evidence="9">
    <location>
        <begin position="126"/>
        <end position="132"/>
    </location>
    <ligand>
        <name>ATP</name>
        <dbReference type="ChEBI" id="CHEBI:30616"/>
    </ligand>
</feature>